<evidence type="ECO:0000313" key="2">
    <source>
        <dbReference type="Proteomes" id="UP000197138"/>
    </source>
</evidence>
<gene>
    <name evidence="1" type="ORF">CDL15_Pgr006175</name>
</gene>
<protein>
    <submittedName>
        <fullName evidence="1">Uncharacterized protein</fullName>
    </submittedName>
</protein>
<organism evidence="1 2">
    <name type="scientific">Punica granatum</name>
    <name type="common">Pomegranate</name>
    <dbReference type="NCBI Taxonomy" id="22663"/>
    <lineage>
        <taxon>Eukaryota</taxon>
        <taxon>Viridiplantae</taxon>
        <taxon>Streptophyta</taxon>
        <taxon>Embryophyta</taxon>
        <taxon>Tracheophyta</taxon>
        <taxon>Spermatophyta</taxon>
        <taxon>Magnoliopsida</taxon>
        <taxon>eudicotyledons</taxon>
        <taxon>Gunneridae</taxon>
        <taxon>Pentapetalae</taxon>
        <taxon>rosids</taxon>
        <taxon>malvids</taxon>
        <taxon>Myrtales</taxon>
        <taxon>Lythraceae</taxon>
        <taxon>Punica</taxon>
    </lineage>
</organism>
<name>A0A218VUA1_PUNGR</name>
<comment type="caution">
    <text evidence="1">The sequence shown here is derived from an EMBL/GenBank/DDBJ whole genome shotgun (WGS) entry which is preliminary data.</text>
</comment>
<dbReference type="PANTHER" id="PTHR34123:SF4">
    <property type="entry name" value="PHOSPHORIBOSYLTRANSFERASE-LIKE PROTEIN, PUTATIVE (DUF2358)-RELATED"/>
    <property type="match status" value="1"/>
</dbReference>
<proteinExistence type="predicted"/>
<reference evidence="2" key="1">
    <citation type="journal article" date="2017" name="Plant J.">
        <title>The pomegranate (Punica granatum L.) genome and the genomics of punicalagin biosynthesis.</title>
        <authorList>
            <person name="Qin G."/>
            <person name="Xu C."/>
            <person name="Ming R."/>
            <person name="Tang H."/>
            <person name="Guyot R."/>
            <person name="Kramer E.M."/>
            <person name="Hu Y."/>
            <person name="Yi X."/>
            <person name="Qi Y."/>
            <person name="Xu X."/>
            <person name="Gao Z."/>
            <person name="Pan H."/>
            <person name="Jian J."/>
            <person name="Tian Y."/>
            <person name="Yue Z."/>
            <person name="Xu Y."/>
        </authorList>
    </citation>
    <scope>NUCLEOTIDE SEQUENCE [LARGE SCALE GENOMIC DNA]</scope>
    <source>
        <strain evidence="2">cv. Dabenzi</strain>
    </source>
</reference>
<evidence type="ECO:0000313" key="1">
    <source>
        <dbReference type="EMBL" id="OWM63913.1"/>
    </source>
</evidence>
<accession>A0A218VUA1</accession>
<dbReference type="PANTHER" id="PTHR34123">
    <property type="entry name" value="OS04G0578200 PROTEIN"/>
    <property type="match status" value="1"/>
</dbReference>
<dbReference type="EMBL" id="MTKT01005880">
    <property type="protein sequence ID" value="OWM63913.1"/>
    <property type="molecule type" value="Genomic_DNA"/>
</dbReference>
<dbReference type="AlphaFoldDB" id="A0A218VUA1"/>
<sequence length="153" mass="17141">MRCCCSRIPPDDAGANKHGTAGGETPQLLKIAVSGVTELLRILSPFSKRSLGQESFEQIDEISVSGIDDIVSILESDYEKAYFVTGRDLYQRNLKLLVPFFDQPSIELTNIEKVVHFYICISSLILRCLQNYGRDPFCQVIACKGWLILPVKL</sequence>
<dbReference type="Proteomes" id="UP000197138">
    <property type="component" value="Unassembled WGS sequence"/>
</dbReference>